<dbReference type="EMBL" id="CAJVAS010000013">
    <property type="protein sequence ID" value="CAG7630995.1"/>
    <property type="molecule type" value="Genomic_DNA"/>
</dbReference>
<dbReference type="AlphaFoldDB" id="A0A916K5V6"/>
<reference evidence="1" key="1">
    <citation type="submission" date="2021-06" db="EMBL/GenBank/DDBJ databases">
        <authorList>
            <person name="Criscuolo A."/>
        </authorList>
    </citation>
    <scope>NUCLEOTIDE SEQUENCE</scope>
    <source>
        <strain evidence="1">CIP111600</strain>
    </source>
</reference>
<dbReference type="Proteomes" id="UP000693672">
    <property type="component" value="Unassembled WGS sequence"/>
</dbReference>
<gene>
    <name evidence="1" type="ORF">PAESOLCIP111_03252</name>
</gene>
<proteinExistence type="predicted"/>
<comment type="caution">
    <text evidence="1">The sequence shown here is derived from an EMBL/GenBank/DDBJ whole genome shotgun (WGS) entry which is preliminary data.</text>
</comment>
<accession>A0A916K5V6</accession>
<keyword evidence="2" id="KW-1185">Reference proteome</keyword>
<protein>
    <submittedName>
        <fullName evidence="1">Uncharacterized protein</fullName>
    </submittedName>
</protein>
<evidence type="ECO:0000313" key="1">
    <source>
        <dbReference type="EMBL" id="CAG7630995.1"/>
    </source>
</evidence>
<organism evidence="1 2">
    <name type="scientific">Paenibacillus solanacearum</name>
    <dbReference type="NCBI Taxonomy" id="2048548"/>
    <lineage>
        <taxon>Bacteria</taxon>
        <taxon>Bacillati</taxon>
        <taxon>Bacillota</taxon>
        <taxon>Bacilli</taxon>
        <taxon>Bacillales</taxon>
        <taxon>Paenibacillaceae</taxon>
        <taxon>Paenibacillus</taxon>
    </lineage>
</organism>
<sequence>MEEDPVSRVLFVYVAVDCLWIQMNLRHIG</sequence>
<name>A0A916K5V6_9BACL</name>
<evidence type="ECO:0000313" key="2">
    <source>
        <dbReference type="Proteomes" id="UP000693672"/>
    </source>
</evidence>